<keyword evidence="3" id="KW-1185">Reference proteome</keyword>
<protein>
    <recommendedName>
        <fullName evidence="4">Lipoprotein</fullName>
    </recommendedName>
</protein>
<gene>
    <name evidence="2" type="ORF">NKI27_09930</name>
</gene>
<name>A0ABY6MX94_9ALTE</name>
<feature type="signal peptide" evidence="1">
    <location>
        <begin position="1"/>
        <end position="18"/>
    </location>
</feature>
<dbReference type="Proteomes" id="UP001163739">
    <property type="component" value="Chromosome"/>
</dbReference>
<dbReference type="RefSeq" id="WP_265045908.1">
    <property type="nucleotide sequence ID" value="NZ_CP100390.1"/>
</dbReference>
<feature type="chain" id="PRO_5047312591" description="Lipoprotein" evidence="1">
    <location>
        <begin position="19"/>
        <end position="267"/>
    </location>
</feature>
<reference evidence="2" key="1">
    <citation type="submission" date="2022-06" db="EMBL/GenBank/DDBJ databases">
        <title>Alkalimarinus sp. nov., isolated from gut of a Alitta virens.</title>
        <authorList>
            <person name="Yang A.I."/>
            <person name="Shin N.-R."/>
        </authorList>
    </citation>
    <scope>NUCLEOTIDE SEQUENCE</scope>
    <source>
        <strain evidence="2">A2M4</strain>
    </source>
</reference>
<evidence type="ECO:0000256" key="1">
    <source>
        <dbReference type="SAM" id="SignalP"/>
    </source>
</evidence>
<evidence type="ECO:0000313" key="2">
    <source>
        <dbReference type="EMBL" id="UZE94414.1"/>
    </source>
</evidence>
<proteinExistence type="predicted"/>
<dbReference type="EMBL" id="CP100390">
    <property type="protein sequence ID" value="UZE94414.1"/>
    <property type="molecule type" value="Genomic_DNA"/>
</dbReference>
<keyword evidence="1" id="KW-0732">Signal</keyword>
<organism evidence="2 3">
    <name type="scientific">Alkalimarinus alittae</name>
    <dbReference type="NCBI Taxonomy" id="2961619"/>
    <lineage>
        <taxon>Bacteria</taxon>
        <taxon>Pseudomonadati</taxon>
        <taxon>Pseudomonadota</taxon>
        <taxon>Gammaproteobacteria</taxon>
        <taxon>Alteromonadales</taxon>
        <taxon>Alteromonadaceae</taxon>
        <taxon>Alkalimarinus</taxon>
    </lineage>
</organism>
<sequence length="267" mass="29735">MKSTILKALLIVTAGAQMTGCATSIAKQEYQSVGGFGVYDTSRKMEIKKRPVRDGNLFSGLALMAISGGTAGLDSALTNAGLYYYGDKTLDERHSAWNYVPGEVDESLDRADYNTYKHFTEVTRTLWNQAVKDTAKEYDLEIVETSTIPLERGNMDIHVLHNPDMGCDSNSKRNHCTVVVQPGVHSTSSRKGFVSPTIEGENYPQLKINSRFDGKLNQLELYKALSTKLPNTYIFLSADERVWLGNQMALTRPVIVHQGEIMEFKKP</sequence>
<evidence type="ECO:0008006" key="4">
    <source>
        <dbReference type="Google" id="ProtNLM"/>
    </source>
</evidence>
<accession>A0ABY6MX94</accession>
<evidence type="ECO:0000313" key="3">
    <source>
        <dbReference type="Proteomes" id="UP001163739"/>
    </source>
</evidence>